<organism evidence="1 2">
    <name type="scientific">Desulfitobacterium hafniense (strain Y51)</name>
    <dbReference type="NCBI Taxonomy" id="138119"/>
    <lineage>
        <taxon>Bacteria</taxon>
        <taxon>Bacillati</taxon>
        <taxon>Bacillota</taxon>
        <taxon>Clostridia</taxon>
        <taxon>Eubacteriales</taxon>
        <taxon>Desulfitobacteriaceae</taxon>
        <taxon>Desulfitobacterium</taxon>
    </lineage>
</organism>
<keyword evidence="2" id="KW-1185">Reference proteome</keyword>
<sequence>MLIVDMDSMTHKVDDLNFSQIHCLQWIGTLENPIMIRIEDRKGCELTAPAFSVFYAKRLFPLEAAPLPIANCRFFATSIFLRLMSSPQRLRNNLLNTKQAFPANNPVPPYRQKNR</sequence>
<gene>
    <name evidence="1" type="ordered locus">DSY1118</name>
</gene>
<reference evidence="1 2" key="1">
    <citation type="journal article" date="2006" name="J. Bacteriol.">
        <title>Complete genome sequence of the dehalorespiring bacterium Desulfitobacterium hafniense Y51 and comparison with Dehalococcoides ethenogenes 195.</title>
        <authorList>
            <person name="Nonaka H."/>
            <person name="Keresztes G."/>
            <person name="Shinoda Y."/>
            <person name="Ikenaga Y."/>
            <person name="Abe M."/>
            <person name="Naito K."/>
            <person name="Inatomi K."/>
            <person name="Furukawa K."/>
            <person name="Inui M."/>
            <person name="Yukawa H."/>
        </authorList>
    </citation>
    <scope>NUCLEOTIDE SEQUENCE [LARGE SCALE GENOMIC DNA]</scope>
    <source>
        <strain evidence="1 2">Y51</strain>
    </source>
</reference>
<accession>Q24YI5</accession>
<proteinExistence type="predicted"/>
<evidence type="ECO:0000313" key="2">
    <source>
        <dbReference type="Proteomes" id="UP000001946"/>
    </source>
</evidence>
<dbReference type="KEGG" id="dsy:DSY1118"/>
<dbReference type="STRING" id="138119.DSY1118"/>
<evidence type="ECO:0000313" key="1">
    <source>
        <dbReference type="EMBL" id="BAE82907.1"/>
    </source>
</evidence>
<name>Q24YI5_DESHY</name>
<dbReference type="Proteomes" id="UP000001946">
    <property type="component" value="Chromosome"/>
</dbReference>
<dbReference type="EMBL" id="AP008230">
    <property type="protein sequence ID" value="BAE82907.1"/>
    <property type="molecule type" value="Genomic_DNA"/>
</dbReference>
<dbReference type="HOGENOM" id="CLU_2166880_0_0_9"/>
<protein>
    <submittedName>
        <fullName evidence="1">Uncharacterized protein</fullName>
    </submittedName>
</protein>
<dbReference type="AlphaFoldDB" id="Q24YI5"/>